<dbReference type="Proteomes" id="UP000712281">
    <property type="component" value="Unassembled WGS sequence"/>
</dbReference>
<feature type="signal peptide" evidence="1">
    <location>
        <begin position="1"/>
        <end position="22"/>
    </location>
</feature>
<sequence>MGSLKSLTLLALLLSFSLGVFAETSNDSATHGADGIICKAGSKHAIISTMGLKLFHIVFQM</sequence>
<dbReference type="EMBL" id="QGKW02001660">
    <property type="protein sequence ID" value="KAF2582504.1"/>
    <property type="molecule type" value="Genomic_DNA"/>
</dbReference>
<evidence type="ECO:0000313" key="3">
    <source>
        <dbReference type="Proteomes" id="UP000712281"/>
    </source>
</evidence>
<evidence type="ECO:0000313" key="2">
    <source>
        <dbReference type="EMBL" id="KAF2582504.1"/>
    </source>
</evidence>
<protein>
    <submittedName>
        <fullName evidence="2">Uncharacterized protein</fullName>
    </submittedName>
</protein>
<accession>A0A8S9JKF9</accession>
<organism evidence="2 3">
    <name type="scientific">Brassica cretica</name>
    <name type="common">Mustard</name>
    <dbReference type="NCBI Taxonomy" id="69181"/>
    <lineage>
        <taxon>Eukaryota</taxon>
        <taxon>Viridiplantae</taxon>
        <taxon>Streptophyta</taxon>
        <taxon>Embryophyta</taxon>
        <taxon>Tracheophyta</taxon>
        <taxon>Spermatophyta</taxon>
        <taxon>Magnoliopsida</taxon>
        <taxon>eudicotyledons</taxon>
        <taxon>Gunneridae</taxon>
        <taxon>Pentapetalae</taxon>
        <taxon>rosids</taxon>
        <taxon>malvids</taxon>
        <taxon>Brassicales</taxon>
        <taxon>Brassicaceae</taxon>
        <taxon>Brassiceae</taxon>
        <taxon>Brassica</taxon>
    </lineage>
</organism>
<feature type="chain" id="PRO_5035772961" evidence="1">
    <location>
        <begin position="23"/>
        <end position="61"/>
    </location>
</feature>
<gene>
    <name evidence="2" type="ORF">F2Q68_00001779</name>
</gene>
<reference evidence="2" key="1">
    <citation type="submission" date="2019-12" db="EMBL/GenBank/DDBJ databases">
        <title>Genome sequencing and annotation of Brassica cretica.</title>
        <authorList>
            <person name="Studholme D.J."/>
            <person name="Sarris P.F."/>
        </authorList>
    </citation>
    <scope>NUCLEOTIDE SEQUENCE</scope>
    <source>
        <strain evidence="2">PFS-001/15</strain>
        <tissue evidence="2">Leaf</tissue>
    </source>
</reference>
<comment type="caution">
    <text evidence="2">The sequence shown here is derived from an EMBL/GenBank/DDBJ whole genome shotgun (WGS) entry which is preliminary data.</text>
</comment>
<proteinExistence type="predicted"/>
<dbReference type="AlphaFoldDB" id="A0A8S9JKF9"/>
<keyword evidence="1" id="KW-0732">Signal</keyword>
<evidence type="ECO:0000256" key="1">
    <source>
        <dbReference type="SAM" id="SignalP"/>
    </source>
</evidence>
<name>A0A8S9JKF9_BRACR</name>